<evidence type="ECO:0000256" key="2">
    <source>
        <dbReference type="ARBA" id="ARBA00023125"/>
    </source>
</evidence>
<keyword evidence="7" id="KW-1185">Reference proteome</keyword>
<sequence length="242" mass="25810">MDPPSDPAAEAVFRPVPSGNALEATVDRLLCAIRLGVVPAGTRFPAERDLATRLNISRVTLREALRHLQDRGYAESRRGRSGGTFVSDVPPVPTPDQALRGLTATGSRLDDLLTHRRGLETGVVVRLAETGLTAAQDRLLAARLADADRAGQDAYRRFDTVLHVTLARLTGSGELANALTDVRLRVNGLMDTAPPSEEGMALSNAQHHAIVGAVRSRDPEAARLALGAHLAAVEAELRARFG</sequence>
<dbReference type="SMART" id="SM00345">
    <property type="entry name" value="HTH_GNTR"/>
    <property type="match status" value="1"/>
</dbReference>
<feature type="region of interest" description="Disordered" evidence="4">
    <location>
        <begin position="71"/>
        <end position="94"/>
    </location>
</feature>
<dbReference type="InterPro" id="IPR008920">
    <property type="entry name" value="TF_FadR/GntR_C"/>
</dbReference>
<accession>A0ABU7KBR9</accession>
<dbReference type="SUPFAM" id="SSF46785">
    <property type="entry name" value="Winged helix' DNA-binding domain"/>
    <property type="match status" value="1"/>
</dbReference>
<evidence type="ECO:0000256" key="4">
    <source>
        <dbReference type="SAM" id="MobiDB-lite"/>
    </source>
</evidence>
<dbReference type="SUPFAM" id="SSF48008">
    <property type="entry name" value="GntR ligand-binding domain-like"/>
    <property type="match status" value="1"/>
</dbReference>
<keyword evidence="1" id="KW-0805">Transcription regulation</keyword>
<keyword evidence="3" id="KW-0804">Transcription</keyword>
<evidence type="ECO:0000313" key="6">
    <source>
        <dbReference type="EMBL" id="MEE2039676.1"/>
    </source>
</evidence>
<dbReference type="InterPro" id="IPR036390">
    <property type="entry name" value="WH_DNA-bd_sf"/>
</dbReference>
<dbReference type="RefSeq" id="WP_330093447.1">
    <property type="nucleotide sequence ID" value="NZ_JAUZMY010000022.1"/>
</dbReference>
<evidence type="ECO:0000256" key="3">
    <source>
        <dbReference type="ARBA" id="ARBA00023163"/>
    </source>
</evidence>
<dbReference type="EMBL" id="JAUZMY010000022">
    <property type="protein sequence ID" value="MEE2039676.1"/>
    <property type="molecule type" value="Genomic_DNA"/>
</dbReference>
<organism evidence="6 7">
    <name type="scientific">Nocardiopsis codii</name>
    <dbReference type="NCBI Taxonomy" id="3065942"/>
    <lineage>
        <taxon>Bacteria</taxon>
        <taxon>Bacillati</taxon>
        <taxon>Actinomycetota</taxon>
        <taxon>Actinomycetes</taxon>
        <taxon>Streptosporangiales</taxon>
        <taxon>Nocardiopsidaceae</taxon>
        <taxon>Nocardiopsis</taxon>
    </lineage>
</organism>
<reference evidence="6 7" key="1">
    <citation type="submission" date="2023-08" db="EMBL/GenBank/DDBJ databases">
        <authorList>
            <person name="Girao M."/>
            <person name="Carvalho M.F."/>
        </authorList>
    </citation>
    <scope>NUCLEOTIDE SEQUENCE [LARGE SCALE GENOMIC DNA]</scope>
    <source>
        <strain evidence="6 7">CT-R113</strain>
    </source>
</reference>
<dbReference type="Pfam" id="PF00392">
    <property type="entry name" value="GntR"/>
    <property type="match status" value="1"/>
</dbReference>
<dbReference type="PANTHER" id="PTHR43537">
    <property type="entry name" value="TRANSCRIPTIONAL REGULATOR, GNTR FAMILY"/>
    <property type="match status" value="1"/>
</dbReference>
<dbReference type="InterPro" id="IPR000524">
    <property type="entry name" value="Tscrpt_reg_HTH_GntR"/>
</dbReference>
<comment type="caution">
    <text evidence="6">The sequence shown here is derived from an EMBL/GenBank/DDBJ whole genome shotgun (WGS) entry which is preliminary data.</text>
</comment>
<dbReference type="InterPro" id="IPR036388">
    <property type="entry name" value="WH-like_DNA-bd_sf"/>
</dbReference>
<dbReference type="InterPro" id="IPR011711">
    <property type="entry name" value="GntR_C"/>
</dbReference>
<dbReference type="SMART" id="SM00895">
    <property type="entry name" value="FCD"/>
    <property type="match status" value="1"/>
</dbReference>
<feature type="domain" description="HTH gntR-type" evidence="5">
    <location>
        <begin position="19"/>
        <end position="89"/>
    </location>
</feature>
<protein>
    <submittedName>
        <fullName evidence="6">FCD domain-containing protein</fullName>
    </submittedName>
</protein>
<dbReference type="PRINTS" id="PR00035">
    <property type="entry name" value="HTHGNTR"/>
</dbReference>
<dbReference type="CDD" id="cd07377">
    <property type="entry name" value="WHTH_GntR"/>
    <property type="match status" value="1"/>
</dbReference>
<dbReference type="PANTHER" id="PTHR43537:SF24">
    <property type="entry name" value="GLUCONATE OPERON TRANSCRIPTIONAL REPRESSOR"/>
    <property type="match status" value="1"/>
</dbReference>
<evidence type="ECO:0000256" key="1">
    <source>
        <dbReference type="ARBA" id="ARBA00023015"/>
    </source>
</evidence>
<gene>
    <name evidence="6" type="ORF">Q8791_20875</name>
</gene>
<dbReference type="Pfam" id="PF07729">
    <property type="entry name" value="FCD"/>
    <property type="match status" value="1"/>
</dbReference>
<dbReference type="Gene3D" id="1.20.120.530">
    <property type="entry name" value="GntR ligand-binding domain-like"/>
    <property type="match status" value="1"/>
</dbReference>
<keyword evidence="2" id="KW-0238">DNA-binding</keyword>
<evidence type="ECO:0000313" key="7">
    <source>
        <dbReference type="Proteomes" id="UP001356095"/>
    </source>
</evidence>
<name>A0ABU7KBR9_9ACTN</name>
<proteinExistence type="predicted"/>
<dbReference type="Gene3D" id="1.10.10.10">
    <property type="entry name" value="Winged helix-like DNA-binding domain superfamily/Winged helix DNA-binding domain"/>
    <property type="match status" value="1"/>
</dbReference>
<dbReference type="PROSITE" id="PS50949">
    <property type="entry name" value="HTH_GNTR"/>
    <property type="match status" value="1"/>
</dbReference>
<dbReference type="Proteomes" id="UP001356095">
    <property type="component" value="Unassembled WGS sequence"/>
</dbReference>
<evidence type="ECO:0000259" key="5">
    <source>
        <dbReference type="PROSITE" id="PS50949"/>
    </source>
</evidence>